<dbReference type="FunFam" id="3.30.565.10:FF:000006">
    <property type="entry name" value="Sensor histidine kinase WalK"/>
    <property type="match status" value="1"/>
</dbReference>
<dbReference type="PANTHER" id="PTHR43711:SF26">
    <property type="entry name" value="SENSOR HISTIDINE KINASE RCSC"/>
    <property type="match status" value="1"/>
</dbReference>
<evidence type="ECO:0000256" key="2">
    <source>
        <dbReference type="ARBA" id="ARBA00012438"/>
    </source>
</evidence>
<dbReference type="SMART" id="SM00387">
    <property type="entry name" value="HATPase_c"/>
    <property type="match status" value="1"/>
</dbReference>
<comment type="caution">
    <text evidence="10">The sequence shown here is derived from an EMBL/GenBank/DDBJ whole genome shotgun (WGS) entry which is preliminary data.</text>
</comment>
<dbReference type="NCBIfam" id="TIGR00229">
    <property type="entry name" value="sensory_box"/>
    <property type="match status" value="1"/>
</dbReference>
<dbReference type="Proteomes" id="UP000636505">
    <property type="component" value="Unassembled WGS sequence"/>
</dbReference>
<evidence type="ECO:0000256" key="1">
    <source>
        <dbReference type="ARBA" id="ARBA00000085"/>
    </source>
</evidence>
<evidence type="ECO:0000259" key="7">
    <source>
        <dbReference type="PROSITE" id="PS50109"/>
    </source>
</evidence>
<dbReference type="EMBL" id="JADEXG010000033">
    <property type="protein sequence ID" value="MBE9078491.1"/>
    <property type="molecule type" value="Genomic_DNA"/>
</dbReference>
<dbReference type="SMART" id="SM00388">
    <property type="entry name" value="HisKA"/>
    <property type="match status" value="1"/>
</dbReference>
<dbReference type="GO" id="GO:0006355">
    <property type="term" value="P:regulation of DNA-templated transcription"/>
    <property type="evidence" value="ECO:0007669"/>
    <property type="project" value="InterPro"/>
</dbReference>
<reference evidence="10" key="1">
    <citation type="submission" date="2020-10" db="EMBL/GenBank/DDBJ databases">
        <authorList>
            <person name="Castelo-Branco R."/>
            <person name="Eusebio N."/>
            <person name="Adriana R."/>
            <person name="Vieira A."/>
            <person name="Brugerolle De Fraissinette N."/>
            <person name="Rezende De Castro R."/>
            <person name="Schneider M.P."/>
            <person name="Vasconcelos V."/>
            <person name="Leao P.N."/>
        </authorList>
    </citation>
    <scope>NUCLEOTIDE SEQUENCE</scope>
    <source>
        <strain evidence="10">LEGE 07310</strain>
    </source>
</reference>
<dbReference type="InterPro" id="IPR050736">
    <property type="entry name" value="Sensor_HK_Regulatory"/>
</dbReference>
<dbReference type="SMART" id="SM00086">
    <property type="entry name" value="PAC"/>
    <property type="match status" value="1"/>
</dbReference>
<dbReference type="CDD" id="cd00082">
    <property type="entry name" value="HisKA"/>
    <property type="match status" value="1"/>
</dbReference>
<dbReference type="InterPro" id="IPR036890">
    <property type="entry name" value="HATPase_C_sf"/>
</dbReference>
<gene>
    <name evidence="10" type="ORF">IQ241_14495</name>
</gene>
<comment type="catalytic activity">
    <reaction evidence="1">
        <text>ATP + protein L-histidine = ADP + protein N-phospho-L-histidine.</text>
        <dbReference type="EC" id="2.7.13.3"/>
    </reaction>
</comment>
<organism evidence="10 11">
    <name type="scientific">Vasconcelosia minhoensis LEGE 07310</name>
    <dbReference type="NCBI Taxonomy" id="915328"/>
    <lineage>
        <taxon>Bacteria</taxon>
        <taxon>Bacillati</taxon>
        <taxon>Cyanobacteriota</taxon>
        <taxon>Cyanophyceae</taxon>
        <taxon>Nodosilineales</taxon>
        <taxon>Cymatolegaceae</taxon>
        <taxon>Vasconcelosia</taxon>
        <taxon>Vasconcelosia minhoensis</taxon>
    </lineage>
</organism>
<dbReference type="Pfam" id="PF00512">
    <property type="entry name" value="HisKA"/>
    <property type="match status" value="1"/>
</dbReference>
<dbReference type="SUPFAM" id="SSF47384">
    <property type="entry name" value="Homodimeric domain of signal transducing histidine kinase"/>
    <property type="match status" value="1"/>
</dbReference>
<evidence type="ECO:0000259" key="9">
    <source>
        <dbReference type="PROSITE" id="PS50113"/>
    </source>
</evidence>
<dbReference type="PRINTS" id="PR00344">
    <property type="entry name" value="BCTRLSENSOR"/>
</dbReference>
<dbReference type="Pfam" id="PF02518">
    <property type="entry name" value="HATPase_c"/>
    <property type="match status" value="1"/>
</dbReference>
<accession>A0A8J7AFX3</accession>
<dbReference type="InterPro" id="IPR000700">
    <property type="entry name" value="PAS-assoc_C"/>
</dbReference>
<keyword evidence="11" id="KW-1185">Reference proteome</keyword>
<dbReference type="SUPFAM" id="SSF55874">
    <property type="entry name" value="ATPase domain of HSP90 chaperone/DNA topoisomerase II/histidine kinase"/>
    <property type="match status" value="1"/>
</dbReference>
<keyword evidence="6" id="KW-0902">Two-component regulatory system</keyword>
<dbReference type="InterPro" id="IPR004358">
    <property type="entry name" value="Sig_transdc_His_kin-like_C"/>
</dbReference>
<dbReference type="EC" id="2.7.13.3" evidence="2"/>
<feature type="domain" description="PAC" evidence="9">
    <location>
        <begin position="116"/>
        <end position="168"/>
    </location>
</feature>
<dbReference type="GO" id="GO:0000155">
    <property type="term" value="F:phosphorelay sensor kinase activity"/>
    <property type="evidence" value="ECO:0007669"/>
    <property type="project" value="InterPro"/>
</dbReference>
<dbReference type="SUPFAM" id="SSF55785">
    <property type="entry name" value="PYP-like sensor domain (PAS domain)"/>
    <property type="match status" value="1"/>
</dbReference>
<dbReference type="InterPro" id="IPR003594">
    <property type="entry name" value="HATPase_dom"/>
</dbReference>
<evidence type="ECO:0000256" key="5">
    <source>
        <dbReference type="ARBA" id="ARBA00022777"/>
    </source>
</evidence>
<dbReference type="SMART" id="SM00091">
    <property type="entry name" value="PAS"/>
    <property type="match status" value="1"/>
</dbReference>
<dbReference type="InterPro" id="IPR000014">
    <property type="entry name" value="PAS"/>
</dbReference>
<name>A0A8J7AFX3_9CYAN</name>
<keyword evidence="4" id="KW-0808">Transferase</keyword>
<evidence type="ECO:0000256" key="4">
    <source>
        <dbReference type="ARBA" id="ARBA00022679"/>
    </source>
</evidence>
<dbReference type="PROSITE" id="PS50113">
    <property type="entry name" value="PAC"/>
    <property type="match status" value="1"/>
</dbReference>
<evidence type="ECO:0000313" key="10">
    <source>
        <dbReference type="EMBL" id="MBE9078491.1"/>
    </source>
</evidence>
<dbReference type="CDD" id="cd00075">
    <property type="entry name" value="HATPase"/>
    <property type="match status" value="1"/>
</dbReference>
<evidence type="ECO:0000259" key="8">
    <source>
        <dbReference type="PROSITE" id="PS50112"/>
    </source>
</evidence>
<dbReference type="Pfam" id="PF00989">
    <property type="entry name" value="PAS"/>
    <property type="match status" value="1"/>
</dbReference>
<dbReference type="PROSITE" id="PS50109">
    <property type="entry name" value="HIS_KIN"/>
    <property type="match status" value="1"/>
</dbReference>
<keyword evidence="3" id="KW-0597">Phosphoprotein</keyword>
<proteinExistence type="predicted"/>
<dbReference type="CDD" id="cd00130">
    <property type="entry name" value="PAS"/>
    <property type="match status" value="1"/>
</dbReference>
<dbReference type="Gene3D" id="1.10.287.130">
    <property type="match status" value="1"/>
</dbReference>
<evidence type="ECO:0000256" key="6">
    <source>
        <dbReference type="ARBA" id="ARBA00023012"/>
    </source>
</evidence>
<protein>
    <recommendedName>
        <fullName evidence="2">histidine kinase</fullName>
        <ecNumber evidence="2">2.7.13.3</ecNumber>
    </recommendedName>
</protein>
<sequence length="420" mass="47720">MPISDRSDAGGLEPSESQQYYWLPSQSAQPNQELATLRRQHHLILNAVGEGVYGLDLQGNVTFVNPAAANMIGWEIDQLIGQSMHAVLHHSHADGQTYPREDCPIYQAFRDGSVRRVTDEVFWRKDGSSFPVEYISTPLHDETGQLIGAVVTFRDISERQWAEAVLHQTNADLEQKVQARTAELFKANQRLKEMNSLRSRFTSMVCHEFRNPLNNIALSVSSLNRYDAQFTPEQKSDYLLNIKSNVERMTQMIDDILVIGKIEEKILSVRPQPLDLVQFCQTLIEENSYARSEQPIRFSSQSRQMIADLDERLLRSVLTNLLHNAVRYTPDHKPIELRLSKRLNQAIFKVQDEGIGIPPDDRPHLFEPFHRGKNVSNIPGTGLGLNIVKQFVDLQQGKISVSSRLNRGSIFTVRLPLSLS</sequence>
<dbReference type="Gene3D" id="3.30.450.20">
    <property type="entry name" value="PAS domain"/>
    <property type="match status" value="1"/>
</dbReference>
<feature type="domain" description="PAS" evidence="8">
    <location>
        <begin position="37"/>
        <end position="112"/>
    </location>
</feature>
<evidence type="ECO:0000313" key="11">
    <source>
        <dbReference type="Proteomes" id="UP000636505"/>
    </source>
</evidence>
<dbReference type="PROSITE" id="PS50112">
    <property type="entry name" value="PAS"/>
    <property type="match status" value="1"/>
</dbReference>
<dbReference type="RefSeq" id="WP_193908381.1">
    <property type="nucleotide sequence ID" value="NZ_JADEXG010000033.1"/>
</dbReference>
<feature type="domain" description="Histidine kinase" evidence="7">
    <location>
        <begin position="204"/>
        <end position="419"/>
    </location>
</feature>
<dbReference type="InterPro" id="IPR035965">
    <property type="entry name" value="PAS-like_dom_sf"/>
</dbReference>
<dbReference type="InterPro" id="IPR001610">
    <property type="entry name" value="PAC"/>
</dbReference>
<dbReference type="InterPro" id="IPR013767">
    <property type="entry name" value="PAS_fold"/>
</dbReference>
<dbReference type="Gene3D" id="3.30.565.10">
    <property type="entry name" value="Histidine kinase-like ATPase, C-terminal domain"/>
    <property type="match status" value="1"/>
</dbReference>
<keyword evidence="5 10" id="KW-0418">Kinase</keyword>
<dbReference type="InterPro" id="IPR005467">
    <property type="entry name" value="His_kinase_dom"/>
</dbReference>
<dbReference type="InterPro" id="IPR003661">
    <property type="entry name" value="HisK_dim/P_dom"/>
</dbReference>
<evidence type="ECO:0000256" key="3">
    <source>
        <dbReference type="ARBA" id="ARBA00022553"/>
    </source>
</evidence>
<dbReference type="InterPro" id="IPR036097">
    <property type="entry name" value="HisK_dim/P_sf"/>
</dbReference>
<dbReference type="AlphaFoldDB" id="A0A8J7AFX3"/>
<dbReference type="PANTHER" id="PTHR43711">
    <property type="entry name" value="TWO-COMPONENT HISTIDINE KINASE"/>
    <property type="match status" value="1"/>
</dbReference>